<gene>
    <name evidence="3" type="ORF">EOE18_14215</name>
</gene>
<proteinExistence type="predicted"/>
<evidence type="ECO:0000256" key="2">
    <source>
        <dbReference type="SAM" id="Phobius"/>
    </source>
</evidence>
<sequence length="1039" mass="108394">MAEAERHIEANEQDGGRPNFRLRARHGLAIGAGLLALGLGLGWSQRVSIADRMITAQAYSLHLPARYRIVELDSSHVVLADVVIGDPARPDASARRVEVLLGWAGGLPGMTAVRVDGARVLARWVQGRASFGALDKLIYAPSDQPARLPDVDLRLNDARLSFAGPTGPVGVALAGRGRLSDGFSGIVAVSAPHIQAGACSTQASLTGRITTSNGAPMLDGPLHLGSLACGKDMHLAGGLVAVKARLASTLDSGGADLALAGGVLRYRGASAAAISGPLKLAYGQGAVNAVWDLAAVHAQAAGLTAQRFGLAGHLRLGLDNFRMDGEGEISGQALAPDKASMAALARAGAAAQGTLAAPLLASLSRNLQRETATSQLKGRFVLHAGQGRMSAVVPEMMLRGTSLYPLLEAKRLTLVAQGGHMRLSGSLTSATPGLPRIAARIEGDGQALRLSMADYAVQGARLALPELVVIRKGTQGLAWQGEVIATGGLAEGVQVADLRLPLNGSLDGSGLSLWTRCSRAEFGGLKAGELALDAGAVDFCPSGGAVWRGGRLGLRLPELALRGRMGDQRLTLDSGPVEWNGAQMSARKLALNMGAGDSAVQMRLGAVTATLGAAPQGQFSGLDATMGVVPMALQQAGGAWHWADGGLTLDGLALTVADRERVARFSPLVAREAKLTFRHGAVAAQAELRESKSDRPVVQVALGHNLGSGRGFADLTIPSLRFDQNFQPDMLSPLVQGTIANARGTVDGQGRIDWAGGRVTSHGSISSKGFDFAGLAGPVKGVEGRIEFIDLLGLVTAPHQTLKIASINPGIEATDGLVRFTMHPGALLEVEDARWPFLDGQMVMSPARLQLGGVAVRRFELQVSGINAAKFVEQMNMSNLAATGSFDGRLPLVFDHNGGRVVGGELVSRAGGGSVSYVGALSYRDLSPAANMAFRMLKSLRFTEMRIGMDGDIAGEVVTRVSMKGLSQGKLASRNFLTRQIAKLPLQFNINLRAPFYALIGSLRSLYDSSYVSDPRDVKLSPAAKPSSTIQPPASESRP</sequence>
<name>A0A437N1D0_9SPHN</name>
<evidence type="ECO:0000313" key="4">
    <source>
        <dbReference type="Proteomes" id="UP000282837"/>
    </source>
</evidence>
<comment type="caution">
    <text evidence="3">The sequence shown here is derived from an EMBL/GenBank/DDBJ whole genome shotgun (WGS) entry which is preliminary data.</text>
</comment>
<dbReference type="AlphaFoldDB" id="A0A437N1D0"/>
<evidence type="ECO:0000256" key="1">
    <source>
        <dbReference type="SAM" id="MobiDB-lite"/>
    </source>
</evidence>
<dbReference type="InterPro" id="IPR021730">
    <property type="entry name" value="YdbH"/>
</dbReference>
<keyword evidence="2" id="KW-0812">Transmembrane</keyword>
<protein>
    <submittedName>
        <fullName evidence="3">Exoprotein</fullName>
    </submittedName>
</protein>
<feature type="transmembrane region" description="Helical" evidence="2">
    <location>
        <begin position="27"/>
        <end position="44"/>
    </location>
</feature>
<keyword evidence="2" id="KW-0472">Membrane</keyword>
<keyword evidence="4" id="KW-1185">Reference proteome</keyword>
<feature type="region of interest" description="Disordered" evidence="1">
    <location>
        <begin position="1014"/>
        <end position="1039"/>
    </location>
</feature>
<evidence type="ECO:0000313" key="3">
    <source>
        <dbReference type="EMBL" id="RVU03730.1"/>
    </source>
</evidence>
<dbReference type="OrthoDB" id="7597031at2"/>
<keyword evidence="2" id="KW-1133">Transmembrane helix</keyword>
<dbReference type="RefSeq" id="WP_127710680.1">
    <property type="nucleotide sequence ID" value="NZ_SACO01000012.1"/>
</dbReference>
<feature type="compositionally biased region" description="Polar residues" evidence="1">
    <location>
        <begin position="1026"/>
        <end position="1039"/>
    </location>
</feature>
<dbReference type="EMBL" id="SACO01000012">
    <property type="protein sequence ID" value="RVU03730.1"/>
    <property type="molecule type" value="Genomic_DNA"/>
</dbReference>
<dbReference type="Pfam" id="PF11739">
    <property type="entry name" value="YdbH-like"/>
    <property type="match status" value="1"/>
</dbReference>
<dbReference type="Proteomes" id="UP000282837">
    <property type="component" value="Unassembled WGS sequence"/>
</dbReference>
<accession>A0A437N1D0</accession>
<organism evidence="3 4">
    <name type="scientific">Novosphingobium umbonatum</name>
    <dbReference type="NCBI Taxonomy" id="1908524"/>
    <lineage>
        <taxon>Bacteria</taxon>
        <taxon>Pseudomonadati</taxon>
        <taxon>Pseudomonadota</taxon>
        <taxon>Alphaproteobacteria</taxon>
        <taxon>Sphingomonadales</taxon>
        <taxon>Sphingomonadaceae</taxon>
        <taxon>Novosphingobium</taxon>
    </lineage>
</organism>
<reference evidence="3 4" key="1">
    <citation type="submission" date="2019-01" db="EMBL/GenBank/DDBJ databases">
        <authorList>
            <person name="Chen W.-M."/>
        </authorList>
    </citation>
    <scope>NUCLEOTIDE SEQUENCE [LARGE SCALE GENOMIC DNA]</scope>
    <source>
        <strain evidence="3 4">FSY-9</strain>
    </source>
</reference>